<dbReference type="STRING" id="4558.A0A1B6QPU6"/>
<gene>
    <name evidence="2" type="ORF">SORBI_3001G465600</name>
</gene>
<dbReference type="Gene3D" id="3.30.300.30">
    <property type="match status" value="1"/>
</dbReference>
<sequence>MVSTIIAGNKSSQKLGKSQSPCGQGQSELSEDDVKQFVAKEVIYYKKVREVTFVDKISKAPSGKILRKELRKQLQQQHQVV</sequence>
<reference evidence="3" key="2">
    <citation type="journal article" date="2018" name="Plant J.">
        <title>The Sorghum bicolor reference genome: improved assembly, gene annotations, a transcriptome atlas, and signatures of genome organization.</title>
        <authorList>
            <person name="McCormick R.F."/>
            <person name="Truong S.K."/>
            <person name="Sreedasyam A."/>
            <person name="Jenkins J."/>
            <person name="Shu S."/>
            <person name="Sims D."/>
            <person name="Kennedy M."/>
            <person name="Amirebrahimi M."/>
            <person name="Weers B.D."/>
            <person name="McKinley B."/>
            <person name="Mattison A."/>
            <person name="Morishige D.T."/>
            <person name="Grimwood J."/>
            <person name="Schmutz J."/>
            <person name="Mullet J.E."/>
        </authorList>
    </citation>
    <scope>NUCLEOTIDE SEQUENCE [LARGE SCALE GENOMIC DNA]</scope>
    <source>
        <strain evidence="3">cv. BTx623</strain>
    </source>
</reference>
<dbReference type="eggNOG" id="KOG1176">
    <property type="taxonomic scope" value="Eukaryota"/>
</dbReference>
<organism evidence="2 3">
    <name type="scientific">Sorghum bicolor</name>
    <name type="common">Sorghum</name>
    <name type="synonym">Sorghum vulgare</name>
    <dbReference type="NCBI Taxonomy" id="4558"/>
    <lineage>
        <taxon>Eukaryota</taxon>
        <taxon>Viridiplantae</taxon>
        <taxon>Streptophyta</taxon>
        <taxon>Embryophyta</taxon>
        <taxon>Tracheophyta</taxon>
        <taxon>Spermatophyta</taxon>
        <taxon>Magnoliopsida</taxon>
        <taxon>Liliopsida</taxon>
        <taxon>Poales</taxon>
        <taxon>Poaceae</taxon>
        <taxon>PACMAD clade</taxon>
        <taxon>Panicoideae</taxon>
        <taxon>Andropogonodae</taxon>
        <taxon>Andropogoneae</taxon>
        <taxon>Sorghinae</taxon>
        <taxon>Sorghum</taxon>
    </lineage>
</organism>
<keyword evidence="3" id="KW-1185">Reference proteome</keyword>
<feature type="region of interest" description="Disordered" evidence="1">
    <location>
        <begin position="1"/>
        <end position="28"/>
    </location>
</feature>
<feature type="compositionally biased region" description="Polar residues" evidence="1">
    <location>
        <begin position="9"/>
        <end position="28"/>
    </location>
</feature>
<protein>
    <recommendedName>
        <fullName evidence="4">AMP-binding enzyme C-terminal domain-containing protein</fullName>
    </recommendedName>
</protein>
<dbReference type="InterPro" id="IPR045851">
    <property type="entry name" value="AMP-bd_C_sf"/>
</dbReference>
<name>A0A1B6QPU6_SORBI</name>
<dbReference type="AlphaFoldDB" id="A0A1B6QPU6"/>
<evidence type="ECO:0000313" key="2">
    <source>
        <dbReference type="EMBL" id="KXG39935.1"/>
    </source>
</evidence>
<dbReference type="EMBL" id="CM000760">
    <property type="protein sequence ID" value="KXG39935.1"/>
    <property type="molecule type" value="Genomic_DNA"/>
</dbReference>
<accession>A0A1B6QPU6</accession>
<evidence type="ECO:0008006" key="4">
    <source>
        <dbReference type="Google" id="ProtNLM"/>
    </source>
</evidence>
<dbReference type="InParanoid" id="A0A1B6QPU6"/>
<dbReference type="Proteomes" id="UP000000768">
    <property type="component" value="Chromosome 1"/>
</dbReference>
<evidence type="ECO:0000256" key="1">
    <source>
        <dbReference type="SAM" id="MobiDB-lite"/>
    </source>
</evidence>
<dbReference type="Gramene" id="KXG39935">
    <property type="protein sequence ID" value="KXG39935"/>
    <property type="gene ID" value="SORBI_3001G465600"/>
</dbReference>
<dbReference type="SUPFAM" id="SSF56801">
    <property type="entry name" value="Acetyl-CoA synthetase-like"/>
    <property type="match status" value="1"/>
</dbReference>
<proteinExistence type="predicted"/>
<evidence type="ECO:0000313" key="3">
    <source>
        <dbReference type="Proteomes" id="UP000000768"/>
    </source>
</evidence>
<reference evidence="2 3" key="1">
    <citation type="journal article" date="2009" name="Nature">
        <title>The Sorghum bicolor genome and the diversification of grasses.</title>
        <authorList>
            <person name="Paterson A.H."/>
            <person name="Bowers J.E."/>
            <person name="Bruggmann R."/>
            <person name="Dubchak I."/>
            <person name="Grimwood J."/>
            <person name="Gundlach H."/>
            <person name="Haberer G."/>
            <person name="Hellsten U."/>
            <person name="Mitros T."/>
            <person name="Poliakov A."/>
            <person name="Schmutz J."/>
            <person name="Spannagl M."/>
            <person name="Tang H."/>
            <person name="Wang X."/>
            <person name="Wicker T."/>
            <person name="Bharti A.K."/>
            <person name="Chapman J."/>
            <person name="Feltus F.A."/>
            <person name="Gowik U."/>
            <person name="Grigoriev I.V."/>
            <person name="Lyons E."/>
            <person name="Maher C.A."/>
            <person name="Martis M."/>
            <person name="Narechania A."/>
            <person name="Otillar R.P."/>
            <person name="Penning B.W."/>
            <person name="Salamov A.A."/>
            <person name="Wang Y."/>
            <person name="Zhang L."/>
            <person name="Carpita N.C."/>
            <person name="Freeling M."/>
            <person name="Gingle A.R."/>
            <person name="Hash C.T."/>
            <person name="Keller B."/>
            <person name="Klein P."/>
            <person name="Kresovich S."/>
            <person name="McCann M.C."/>
            <person name="Ming R."/>
            <person name="Peterson D.G."/>
            <person name="Mehboob-ur-Rahman"/>
            <person name="Ware D."/>
            <person name="Westhoff P."/>
            <person name="Mayer K.F."/>
            <person name="Messing J."/>
            <person name="Rokhsar D.S."/>
        </authorList>
    </citation>
    <scope>NUCLEOTIDE SEQUENCE [LARGE SCALE GENOMIC DNA]</scope>
    <source>
        <strain evidence="3">cv. BTx623</strain>
    </source>
</reference>